<evidence type="ECO:0000256" key="3">
    <source>
        <dbReference type="NCBIfam" id="TIGR03327"/>
    </source>
</evidence>
<protein>
    <recommendedName>
        <fullName evidence="3">AMP phosphorylase</fullName>
        <ecNumber evidence="3">2.4.2.57</ecNumber>
    </recommendedName>
</protein>
<dbReference type="InterPro" id="IPR013466">
    <property type="entry name" value="Thymidine/AMP_Pase"/>
</dbReference>
<dbReference type="Gene3D" id="3.90.1170.30">
    <property type="entry name" value="Pyrimidine nucleoside phosphorylase-like, C-terminal domain"/>
    <property type="match status" value="1"/>
</dbReference>
<keyword evidence="2 5" id="KW-0808">Transferase</keyword>
<dbReference type="Proteomes" id="UP000577419">
    <property type="component" value="Unassembled WGS sequence"/>
</dbReference>
<dbReference type="InterPro" id="IPR013102">
    <property type="entry name" value="PYNP_C"/>
</dbReference>
<reference evidence="6" key="2">
    <citation type="submission" date="2021-03" db="EMBL/GenBank/DDBJ databases">
        <authorList>
            <person name="Jaffe A."/>
        </authorList>
    </citation>
    <scope>NUCLEOTIDE SEQUENCE</scope>
    <source>
        <strain evidence="6">RIFCSPHIGHO2_01_FULL_GW2011_AR10_43_9</strain>
    </source>
</reference>
<dbReference type="NCBIfam" id="TIGR03327">
    <property type="entry name" value="AMP_phos"/>
    <property type="match status" value="1"/>
</dbReference>
<dbReference type="PANTHER" id="PTHR10515">
    <property type="entry name" value="THYMIDINE PHOSPHORYLASE"/>
    <property type="match status" value="1"/>
</dbReference>
<reference evidence="6" key="3">
    <citation type="submission" date="2021-05" db="EMBL/GenBank/DDBJ databases">
        <title>Protein family content uncovers lineage relationships and bacterial pathway maintenance mechanisms in DPANN archaea.</title>
        <authorList>
            <person name="Castelle C.J."/>
            <person name="Meheust R."/>
            <person name="Jaffe A.L."/>
            <person name="Seitz K."/>
            <person name="Gong X."/>
            <person name="Baker B.J."/>
            <person name="Banfield J.F."/>
        </authorList>
    </citation>
    <scope>NUCLEOTIDE SEQUENCE</scope>
    <source>
        <strain evidence="6">RIFCSPHIGHO2_01_FULL_GW2011_AR10_43_9</strain>
    </source>
</reference>
<reference evidence="5" key="1">
    <citation type="journal article" date="2020" name="bioRxiv">
        <title>A rank-normalized archaeal taxonomy based on genome phylogeny resolves widespread incomplete and uneven classifications.</title>
        <authorList>
            <person name="Rinke C."/>
            <person name="Chuvochina M."/>
            <person name="Mussig A.J."/>
            <person name="Chaumeil P.-A."/>
            <person name="Waite D.W."/>
            <person name="Whitman W.B."/>
            <person name="Parks D.H."/>
            <person name="Hugenholtz P."/>
        </authorList>
    </citation>
    <scope>NUCLEOTIDE SEQUENCE</scope>
    <source>
        <strain evidence="5">UBA10011</strain>
    </source>
</reference>
<name>A0A7J4IVL9_9ARCH</name>
<dbReference type="Gene3D" id="2.40.40.20">
    <property type="match status" value="1"/>
</dbReference>
<dbReference type="NCBIfam" id="TIGR02645">
    <property type="entry name" value="ARCH_P_rylase"/>
    <property type="match status" value="1"/>
</dbReference>
<evidence type="ECO:0000313" key="6">
    <source>
        <dbReference type="EMBL" id="MBS3059216.1"/>
    </source>
</evidence>
<dbReference type="Gene3D" id="1.20.970.50">
    <property type="match status" value="1"/>
</dbReference>
<dbReference type="InterPro" id="IPR035902">
    <property type="entry name" value="Nuc_phospho_transferase"/>
</dbReference>
<dbReference type="GO" id="GO:0005829">
    <property type="term" value="C:cytosol"/>
    <property type="evidence" value="ECO:0007669"/>
    <property type="project" value="TreeGrafter"/>
</dbReference>
<dbReference type="InterPro" id="IPR017459">
    <property type="entry name" value="Glycosyl_Trfase_fam3_N_dom"/>
</dbReference>
<dbReference type="SUPFAM" id="SSF52418">
    <property type="entry name" value="Nucleoside phosphorylase/phosphoribosyltransferase catalytic domain"/>
    <property type="match status" value="1"/>
</dbReference>
<evidence type="ECO:0000256" key="2">
    <source>
        <dbReference type="ARBA" id="ARBA00022679"/>
    </source>
</evidence>
<dbReference type="GO" id="GO:0006206">
    <property type="term" value="P:pyrimidine nucleobase metabolic process"/>
    <property type="evidence" value="ECO:0007669"/>
    <property type="project" value="InterPro"/>
</dbReference>
<dbReference type="EMBL" id="JAGVWF010000030">
    <property type="protein sequence ID" value="MBS3059216.1"/>
    <property type="molecule type" value="Genomic_DNA"/>
</dbReference>
<evidence type="ECO:0000313" key="5">
    <source>
        <dbReference type="EMBL" id="HIH08860.1"/>
    </source>
</evidence>
<dbReference type="GO" id="GO:0046125">
    <property type="term" value="P:pyrimidine deoxyribonucleoside metabolic process"/>
    <property type="evidence" value="ECO:0007669"/>
    <property type="project" value="InterPro"/>
</dbReference>
<sequence length="519" mass="56512">MIKYYNSILFTGFMEQYSRKMKVKVLDIESGKLISLLNEIDAKELGILPLERVQITNPKTGHKINTVADKTDTVVEENEIGLFEDVARLLEVKDGATVEVQASDKPKSVQFIKKKMNKGKLKESEIKEIVEDLSSNKLSEVEATAFVSAVYINGFELDEIISMTKALVENGNTLVLDVSPVLDKHSIGGTNGRSTMIIVPIIASAGYYIPKTSSRSITSSAGTADAMEVLAPVTLSMEKIKQVVEQTGGCIVWGGAVNLAPADDKIIKIEHPLSLDPEGQVIASVMAKKVSVGSKHVVIDIPIGPDVKIKTKERAEEMALKFLEVGKKFGINVEVMLTNGAEPSGSAFGPALEARHVMEILEGKHFDNLAKKSCELAGALLEMSGSTEPGKGHDKAKEILESGTALEKMREIIKAQGGKIFSSSAVKMAPFMKEIKSRANGRIYKINVRHCITIARIAGAPGDKKAGLLLKVKDGTKVKPEQPLFEIYAENKRKLELAEQFARSVDVIELDKTILQRIS</sequence>
<dbReference type="InterPro" id="IPR000312">
    <property type="entry name" value="Glycosyl_Trfase_fam3"/>
</dbReference>
<dbReference type="Gene3D" id="3.40.1030.10">
    <property type="entry name" value="Nucleoside phosphorylase/phosphoribosyltransferase catalytic domain"/>
    <property type="match status" value="1"/>
</dbReference>
<evidence type="ECO:0000256" key="1">
    <source>
        <dbReference type="ARBA" id="ARBA00022676"/>
    </source>
</evidence>
<keyword evidence="1 5" id="KW-0328">Glycosyltransferase</keyword>
<evidence type="ECO:0000259" key="4">
    <source>
        <dbReference type="SMART" id="SM00941"/>
    </source>
</evidence>
<dbReference type="Pfam" id="PF02885">
    <property type="entry name" value="Glycos_trans_3N"/>
    <property type="match status" value="1"/>
</dbReference>
<gene>
    <name evidence="5" type="ORF">HA237_05840</name>
    <name evidence="6" type="ORF">J4224_02200</name>
</gene>
<dbReference type="PANTHER" id="PTHR10515:SF0">
    <property type="entry name" value="THYMIDINE PHOSPHORYLASE"/>
    <property type="match status" value="1"/>
</dbReference>
<dbReference type="GO" id="GO:0016763">
    <property type="term" value="F:pentosyltransferase activity"/>
    <property type="evidence" value="ECO:0007669"/>
    <property type="project" value="InterPro"/>
</dbReference>
<dbReference type="AlphaFoldDB" id="A0A7J4IVL9"/>
<dbReference type="InterPro" id="IPR017713">
    <property type="entry name" value="AMP_phosphorylase"/>
</dbReference>
<dbReference type="GO" id="GO:0006196">
    <property type="term" value="P:AMP catabolic process"/>
    <property type="evidence" value="ECO:0007669"/>
    <property type="project" value="TreeGrafter"/>
</dbReference>
<dbReference type="GO" id="GO:0004645">
    <property type="term" value="F:1,4-alpha-oligoglucan phosphorylase activity"/>
    <property type="evidence" value="ECO:0007669"/>
    <property type="project" value="InterPro"/>
</dbReference>
<dbReference type="InterPro" id="IPR036566">
    <property type="entry name" value="PYNP-like_C_sf"/>
</dbReference>
<dbReference type="Pfam" id="PF00591">
    <property type="entry name" value="Glycos_transf_3"/>
    <property type="match status" value="1"/>
</dbReference>
<proteinExistence type="predicted"/>
<dbReference type="InterPro" id="IPR000053">
    <property type="entry name" value="Thymidine/pyrmidine_PPase"/>
</dbReference>
<comment type="caution">
    <text evidence="5">The sequence shown here is derived from an EMBL/GenBank/DDBJ whole genome shotgun (WGS) entry which is preliminary data.</text>
</comment>
<feature type="domain" description="Pyrimidine nucleoside phosphorylase C-terminal" evidence="4">
    <location>
        <begin position="442"/>
        <end position="509"/>
    </location>
</feature>
<dbReference type="Proteomes" id="UP000683213">
    <property type="component" value="Unassembled WGS sequence"/>
</dbReference>
<evidence type="ECO:0000313" key="7">
    <source>
        <dbReference type="Proteomes" id="UP000577419"/>
    </source>
</evidence>
<dbReference type="SMART" id="SM00941">
    <property type="entry name" value="PYNP_C"/>
    <property type="match status" value="1"/>
</dbReference>
<dbReference type="InterPro" id="IPR036320">
    <property type="entry name" value="Glycosyl_Trfase_fam3_N_dom_sf"/>
</dbReference>
<dbReference type="EC" id="2.4.2.57" evidence="3"/>
<accession>A0A7J4IVL9</accession>
<dbReference type="EMBL" id="DUFG01000028">
    <property type="protein sequence ID" value="HIH08860.1"/>
    <property type="molecule type" value="Genomic_DNA"/>
</dbReference>
<dbReference type="SUPFAM" id="SSF54680">
    <property type="entry name" value="Pyrimidine nucleoside phosphorylase C-terminal domain"/>
    <property type="match status" value="1"/>
</dbReference>
<dbReference type="NCBIfam" id="NF003338">
    <property type="entry name" value="PRK04350.1"/>
    <property type="match status" value="1"/>
</dbReference>
<organism evidence="5 7">
    <name type="scientific">Candidatus Iainarchaeum sp</name>
    <dbReference type="NCBI Taxonomy" id="3101447"/>
    <lineage>
        <taxon>Archaea</taxon>
        <taxon>Candidatus Iainarchaeota</taxon>
        <taxon>Candidatus Iainarchaeia</taxon>
        <taxon>Candidatus Iainarchaeales</taxon>
        <taxon>Candidatus Iainarchaeaceae</taxon>
        <taxon>Candidatus Iainarchaeum</taxon>
    </lineage>
</organism>
<dbReference type="SUPFAM" id="SSF47648">
    <property type="entry name" value="Nucleoside phosphorylase/phosphoribosyltransferase N-terminal domain"/>
    <property type="match status" value="1"/>
</dbReference>